<dbReference type="EMBL" id="CAJPDR010000042">
    <property type="protein sequence ID" value="CAF9910414.1"/>
    <property type="molecule type" value="Genomic_DNA"/>
</dbReference>
<protein>
    <submittedName>
        <fullName evidence="1">Uncharacterized protein</fullName>
    </submittedName>
</protein>
<sequence>MLDVLAEFERELKEWEVALISTLKHGVANTNPETTKGEAQVRFRIGDVGLSGWRDGNHGHKYADSVTVILVNNVTASDDSNVE</sequence>
<organism evidence="1 2">
    <name type="scientific">Alectoria fallacina</name>
    <dbReference type="NCBI Taxonomy" id="1903189"/>
    <lineage>
        <taxon>Eukaryota</taxon>
        <taxon>Fungi</taxon>
        <taxon>Dikarya</taxon>
        <taxon>Ascomycota</taxon>
        <taxon>Pezizomycotina</taxon>
        <taxon>Lecanoromycetes</taxon>
        <taxon>OSLEUM clade</taxon>
        <taxon>Lecanoromycetidae</taxon>
        <taxon>Lecanorales</taxon>
        <taxon>Lecanorineae</taxon>
        <taxon>Parmeliaceae</taxon>
        <taxon>Alectoria</taxon>
    </lineage>
</organism>
<name>A0A8H3EPS4_9LECA</name>
<dbReference type="Proteomes" id="UP000664203">
    <property type="component" value="Unassembled WGS sequence"/>
</dbReference>
<keyword evidence="2" id="KW-1185">Reference proteome</keyword>
<reference evidence="1" key="1">
    <citation type="submission" date="2021-03" db="EMBL/GenBank/DDBJ databases">
        <authorList>
            <person name="Tagirdzhanova G."/>
        </authorList>
    </citation>
    <scope>NUCLEOTIDE SEQUENCE</scope>
</reference>
<accession>A0A8H3EPS4</accession>
<evidence type="ECO:0000313" key="2">
    <source>
        <dbReference type="Proteomes" id="UP000664203"/>
    </source>
</evidence>
<dbReference type="AlphaFoldDB" id="A0A8H3EPS4"/>
<evidence type="ECO:0000313" key="1">
    <source>
        <dbReference type="EMBL" id="CAF9910414.1"/>
    </source>
</evidence>
<gene>
    <name evidence="1" type="ORF">ALECFALPRED_006591</name>
</gene>
<comment type="caution">
    <text evidence="1">The sequence shown here is derived from an EMBL/GenBank/DDBJ whole genome shotgun (WGS) entry which is preliminary data.</text>
</comment>
<proteinExistence type="predicted"/>